<dbReference type="Proteomes" id="UP001575105">
    <property type="component" value="Unassembled WGS sequence"/>
</dbReference>
<feature type="compositionally biased region" description="Basic and acidic residues" evidence="5">
    <location>
        <begin position="120"/>
        <end position="131"/>
    </location>
</feature>
<evidence type="ECO:0000256" key="2">
    <source>
        <dbReference type="ARBA" id="ARBA00022771"/>
    </source>
</evidence>
<dbReference type="EMBL" id="JBGUBD010000008">
    <property type="protein sequence ID" value="MFA9479283.1"/>
    <property type="molecule type" value="Genomic_DNA"/>
</dbReference>
<feature type="region of interest" description="Disordered" evidence="5">
    <location>
        <begin position="1"/>
        <end position="132"/>
    </location>
</feature>
<feature type="domain" description="Zinc finger DksA/TraR C4-type" evidence="6">
    <location>
        <begin position="238"/>
        <end position="271"/>
    </location>
</feature>
<evidence type="ECO:0000313" key="7">
    <source>
        <dbReference type="EMBL" id="MFA9479283.1"/>
    </source>
</evidence>
<feature type="zinc finger region" description="dksA C4-type" evidence="4">
    <location>
        <begin position="241"/>
        <end position="265"/>
    </location>
</feature>
<protein>
    <submittedName>
        <fullName evidence="7">TraR/DksA family transcriptional regulator</fullName>
    </submittedName>
</protein>
<dbReference type="PROSITE" id="PS51128">
    <property type="entry name" value="ZF_DKSA_2"/>
    <property type="match status" value="1"/>
</dbReference>
<dbReference type="PANTHER" id="PTHR33823">
    <property type="entry name" value="RNA POLYMERASE-BINDING TRANSCRIPTION FACTOR DKSA-RELATED"/>
    <property type="match status" value="1"/>
</dbReference>
<dbReference type="InterPro" id="IPR037187">
    <property type="entry name" value="DnaK_N"/>
</dbReference>
<feature type="compositionally biased region" description="Basic residues" evidence="5">
    <location>
        <begin position="1"/>
        <end position="17"/>
    </location>
</feature>
<evidence type="ECO:0000313" key="8">
    <source>
        <dbReference type="Proteomes" id="UP001575105"/>
    </source>
</evidence>
<accession>A0ABV4U8H7</accession>
<organism evidence="7 8">
    <name type="scientific">Natronomicrosphaera hydrolytica</name>
    <dbReference type="NCBI Taxonomy" id="3242702"/>
    <lineage>
        <taxon>Bacteria</taxon>
        <taxon>Pseudomonadati</taxon>
        <taxon>Planctomycetota</taxon>
        <taxon>Phycisphaerae</taxon>
        <taxon>Phycisphaerales</taxon>
        <taxon>Phycisphaeraceae</taxon>
        <taxon>Natronomicrosphaera</taxon>
    </lineage>
</organism>
<keyword evidence="1" id="KW-0479">Metal-binding</keyword>
<dbReference type="RefSeq" id="WP_425346210.1">
    <property type="nucleotide sequence ID" value="NZ_JBGUBD010000008.1"/>
</dbReference>
<dbReference type="SUPFAM" id="SSF109635">
    <property type="entry name" value="DnaK suppressor protein DksA, alpha-hairpin domain"/>
    <property type="match status" value="1"/>
</dbReference>
<dbReference type="PANTHER" id="PTHR33823:SF4">
    <property type="entry name" value="GENERAL STRESS PROTEIN 16O"/>
    <property type="match status" value="1"/>
</dbReference>
<reference evidence="7 8" key="1">
    <citation type="submission" date="2024-08" db="EMBL/GenBank/DDBJ databases">
        <title>Whole-genome sequencing of halo(alkali)philic microorganisms from hypersaline lakes.</title>
        <authorList>
            <person name="Sorokin D.Y."/>
            <person name="Merkel A.Y."/>
            <person name="Messina E."/>
            <person name="Yakimov M."/>
        </authorList>
    </citation>
    <scope>NUCLEOTIDE SEQUENCE [LARGE SCALE GENOMIC DNA]</scope>
    <source>
        <strain evidence="7 8">AB-hyl4</strain>
    </source>
</reference>
<keyword evidence="2" id="KW-0863">Zinc-finger</keyword>
<dbReference type="SUPFAM" id="SSF57716">
    <property type="entry name" value="Glucocorticoid receptor-like (DNA-binding domain)"/>
    <property type="match status" value="1"/>
</dbReference>
<feature type="compositionally biased region" description="Low complexity" evidence="5">
    <location>
        <begin position="80"/>
        <end position="104"/>
    </location>
</feature>
<feature type="compositionally biased region" description="Basic residues" evidence="5">
    <location>
        <begin position="31"/>
        <end position="67"/>
    </location>
</feature>
<dbReference type="Gene3D" id="1.20.120.910">
    <property type="entry name" value="DksA, coiled-coil domain"/>
    <property type="match status" value="1"/>
</dbReference>
<dbReference type="InterPro" id="IPR000962">
    <property type="entry name" value="Znf_DskA_TraR"/>
</dbReference>
<evidence type="ECO:0000256" key="4">
    <source>
        <dbReference type="PROSITE-ProRule" id="PRU00510"/>
    </source>
</evidence>
<name>A0ABV4U8H7_9BACT</name>
<evidence type="ECO:0000256" key="1">
    <source>
        <dbReference type="ARBA" id="ARBA00022723"/>
    </source>
</evidence>
<comment type="caution">
    <text evidence="7">The sequence shown here is derived from an EMBL/GenBank/DDBJ whole genome shotgun (WGS) entry which is preliminary data.</text>
</comment>
<evidence type="ECO:0000256" key="5">
    <source>
        <dbReference type="SAM" id="MobiDB-lite"/>
    </source>
</evidence>
<keyword evidence="8" id="KW-1185">Reference proteome</keyword>
<sequence>METPHVARKKTSKKKTTQTRQSKATTSSKAKASKSKASKSKVVKKKSTPAGKVTKKSAKRPARKKSAAKTTTRTTDRAVKSSGSKSAKAKSTPQSTAASSSSTGRTKKADTKRAKAGAKAGKEVMGKEANGRSHVQYDAADNRDLSREELRKIKTGLTKKELTFFRQLLLEKRGELIGDVESLQSDARNGGGGISYEHMADVGTDSYEQEFALGLAETERKILHEIDDALERMSEGYYGVCVASGQPIGKPRLEIKPWAKYCIEVAREREKRGLMS</sequence>
<keyword evidence="3" id="KW-0862">Zinc</keyword>
<dbReference type="Pfam" id="PF01258">
    <property type="entry name" value="zf-dskA_traR"/>
    <property type="match status" value="1"/>
</dbReference>
<feature type="compositionally biased region" description="Low complexity" evidence="5">
    <location>
        <begin position="18"/>
        <end position="30"/>
    </location>
</feature>
<evidence type="ECO:0000259" key="6">
    <source>
        <dbReference type="Pfam" id="PF01258"/>
    </source>
</evidence>
<evidence type="ECO:0000256" key="3">
    <source>
        <dbReference type="ARBA" id="ARBA00022833"/>
    </source>
</evidence>
<gene>
    <name evidence="7" type="ORF">ACERK3_13410</name>
</gene>
<proteinExistence type="predicted"/>